<proteinExistence type="inferred from homology"/>
<organism evidence="9 10">
    <name type="scientific">Hyella patelloides LEGE 07179</name>
    <dbReference type="NCBI Taxonomy" id="945734"/>
    <lineage>
        <taxon>Bacteria</taxon>
        <taxon>Bacillati</taxon>
        <taxon>Cyanobacteriota</taxon>
        <taxon>Cyanophyceae</taxon>
        <taxon>Pleurocapsales</taxon>
        <taxon>Hyellaceae</taxon>
        <taxon>Hyella</taxon>
    </lineage>
</organism>
<dbReference type="RefSeq" id="WP_144866264.1">
    <property type="nucleotide sequence ID" value="NZ_LR213805.1"/>
</dbReference>
<dbReference type="CDD" id="cd06261">
    <property type="entry name" value="TM_PBP2"/>
    <property type="match status" value="1"/>
</dbReference>
<dbReference type="PROSITE" id="PS50928">
    <property type="entry name" value="ABC_TM1"/>
    <property type="match status" value="1"/>
</dbReference>
<feature type="transmembrane region" description="Helical" evidence="7">
    <location>
        <begin position="332"/>
        <end position="349"/>
    </location>
</feature>
<feature type="transmembrane region" description="Helical" evidence="7">
    <location>
        <begin position="361"/>
        <end position="379"/>
    </location>
</feature>
<dbReference type="Gene3D" id="1.10.3720.10">
    <property type="entry name" value="MetI-like"/>
    <property type="match status" value="1"/>
</dbReference>
<feature type="transmembrane region" description="Helical" evidence="7">
    <location>
        <begin position="231"/>
        <end position="249"/>
    </location>
</feature>
<evidence type="ECO:0000256" key="4">
    <source>
        <dbReference type="ARBA" id="ARBA00022692"/>
    </source>
</evidence>
<evidence type="ECO:0000313" key="10">
    <source>
        <dbReference type="Proteomes" id="UP000320055"/>
    </source>
</evidence>
<dbReference type="PANTHER" id="PTHR30614:SF41">
    <property type="entry name" value="INNER MEMBRANE AMINO-ACID ABC TRANSPORTER PERMEASE PROTEIN YHDY"/>
    <property type="match status" value="1"/>
</dbReference>
<feature type="transmembrane region" description="Helical" evidence="7">
    <location>
        <begin position="185"/>
        <end position="210"/>
    </location>
</feature>
<evidence type="ECO:0000256" key="2">
    <source>
        <dbReference type="ARBA" id="ARBA00022448"/>
    </source>
</evidence>
<dbReference type="Pfam" id="PF00528">
    <property type="entry name" value="BPD_transp_1"/>
    <property type="match status" value="1"/>
</dbReference>
<dbReference type="EMBL" id="CAACVJ010000390">
    <property type="protein sequence ID" value="VEP16458.1"/>
    <property type="molecule type" value="Genomic_DNA"/>
</dbReference>
<evidence type="ECO:0000256" key="5">
    <source>
        <dbReference type="ARBA" id="ARBA00022989"/>
    </source>
</evidence>
<feature type="transmembrane region" description="Helical" evidence="7">
    <location>
        <begin position="127"/>
        <end position="146"/>
    </location>
</feature>
<reference evidence="9 10" key="1">
    <citation type="submission" date="2019-01" db="EMBL/GenBank/DDBJ databases">
        <authorList>
            <person name="Brito A."/>
        </authorList>
    </citation>
    <scope>NUCLEOTIDE SEQUENCE [LARGE SCALE GENOMIC DNA]</scope>
    <source>
        <strain evidence="9">1</strain>
    </source>
</reference>
<feature type="transmembrane region" description="Helical" evidence="7">
    <location>
        <begin position="69"/>
        <end position="91"/>
    </location>
</feature>
<dbReference type="InterPro" id="IPR010065">
    <property type="entry name" value="AA_ABC_transptr_permease_3TM"/>
</dbReference>
<dbReference type="InterPro" id="IPR000515">
    <property type="entry name" value="MetI-like"/>
</dbReference>
<dbReference type="OrthoDB" id="9805999at2"/>
<keyword evidence="3" id="KW-1003">Cell membrane</keyword>
<evidence type="ECO:0000256" key="1">
    <source>
        <dbReference type="ARBA" id="ARBA00004651"/>
    </source>
</evidence>
<dbReference type="GO" id="GO:0006865">
    <property type="term" value="P:amino acid transport"/>
    <property type="evidence" value="ECO:0007669"/>
    <property type="project" value="TreeGrafter"/>
</dbReference>
<accession>A0A563VYC2</accession>
<sequence>MFISQQNTVLWLKKNLFSTWYNTILTIVSVWLIFLVVSGLINWSLTTAQWSVLDANFRLFFTGLYPLKYLWRTWATLGVIVAFSGLSWGLLNHQAASFFNARILIVLGIIALTCAIIAFPAGIQSSLILFGMLILLIVSAVIGRQIGQKIPSLVTWLPLMWLGAFFINLWLLLGVTSVKLDNLSGLILTILISVISIVLCFPFGILLALGRRSKLPIIRWLSIAYIEIIRGIPLIGTLFMAQVMLPLVLPPDIRPDRVVRAIAGMTLYSSAYLAENIRGGLQSIPTGQVEAAEALGLNPLYTLSFIVLPQALRAVIPSIVGQFISLFKDTSLLAIVGLVDLLGIAQKILANPKFLGRYGEVYLFVAAIYWLCCYSMSLASRKLENQTTHH</sequence>
<comment type="subcellular location">
    <subcellularLocation>
        <location evidence="1 7">Cell membrane</location>
        <topology evidence="1 7">Multi-pass membrane protein</topology>
    </subcellularLocation>
</comment>
<feature type="transmembrane region" description="Helical" evidence="7">
    <location>
        <begin position="153"/>
        <end position="173"/>
    </location>
</feature>
<dbReference type="Proteomes" id="UP000320055">
    <property type="component" value="Unassembled WGS sequence"/>
</dbReference>
<feature type="transmembrane region" description="Helical" evidence="7">
    <location>
        <begin position="103"/>
        <end position="121"/>
    </location>
</feature>
<dbReference type="SUPFAM" id="SSF161098">
    <property type="entry name" value="MetI-like"/>
    <property type="match status" value="1"/>
</dbReference>
<dbReference type="GO" id="GO:0043190">
    <property type="term" value="C:ATP-binding cassette (ABC) transporter complex"/>
    <property type="evidence" value="ECO:0007669"/>
    <property type="project" value="InterPro"/>
</dbReference>
<evidence type="ECO:0000313" key="9">
    <source>
        <dbReference type="EMBL" id="VEP16458.1"/>
    </source>
</evidence>
<keyword evidence="6 7" id="KW-0472">Membrane</keyword>
<comment type="similarity">
    <text evidence="7">Belongs to the binding-protein-dependent transport system permease family.</text>
</comment>
<keyword evidence="4 7" id="KW-0812">Transmembrane</keyword>
<dbReference type="InterPro" id="IPR035906">
    <property type="entry name" value="MetI-like_sf"/>
</dbReference>
<evidence type="ECO:0000256" key="3">
    <source>
        <dbReference type="ARBA" id="ARBA00022475"/>
    </source>
</evidence>
<name>A0A563VYC2_9CYAN</name>
<gene>
    <name evidence="9" type="ORF">H1P_450036</name>
</gene>
<evidence type="ECO:0000256" key="7">
    <source>
        <dbReference type="RuleBase" id="RU363032"/>
    </source>
</evidence>
<dbReference type="InterPro" id="IPR043429">
    <property type="entry name" value="ArtM/GltK/GlnP/TcyL/YhdX-like"/>
</dbReference>
<keyword evidence="10" id="KW-1185">Reference proteome</keyword>
<dbReference type="AlphaFoldDB" id="A0A563VYC2"/>
<dbReference type="PANTHER" id="PTHR30614">
    <property type="entry name" value="MEMBRANE COMPONENT OF AMINO ACID ABC TRANSPORTER"/>
    <property type="match status" value="1"/>
</dbReference>
<feature type="transmembrane region" description="Helical" evidence="7">
    <location>
        <begin position="20"/>
        <end position="41"/>
    </location>
</feature>
<dbReference type="GO" id="GO:0022857">
    <property type="term" value="F:transmembrane transporter activity"/>
    <property type="evidence" value="ECO:0007669"/>
    <property type="project" value="InterPro"/>
</dbReference>
<keyword evidence="5 7" id="KW-1133">Transmembrane helix</keyword>
<keyword evidence="2 7" id="KW-0813">Transport</keyword>
<feature type="domain" description="ABC transmembrane type-1" evidence="8">
    <location>
        <begin position="186"/>
        <end position="380"/>
    </location>
</feature>
<dbReference type="NCBIfam" id="TIGR01726">
    <property type="entry name" value="HEQRo_perm_3TM"/>
    <property type="match status" value="1"/>
</dbReference>
<evidence type="ECO:0000259" key="8">
    <source>
        <dbReference type="PROSITE" id="PS50928"/>
    </source>
</evidence>
<protein>
    <submittedName>
        <fullName evidence="9">Polar amino acid ABC transporter, inner membrane subunit</fullName>
    </submittedName>
</protein>
<evidence type="ECO:0000256" key="6">
    <source>
        <dbReference type="ARBA" id="ARBA00023136"/>
    </source>
</evidence>